<dbReference type="AlphaFoldDB" id="A0A6A5G2R6"/>
<dbReference type="InterPro" id="IPR013083">
    <property type="entry name" value="Znf_RING/FYVE/PHD"/>
</dbReference>
<dbReference type="InterPro" id="IPR001214">
    <property type="entry name" value="SET_dom"/>
</dbReference>
<evidence type="ECO:0000256" key="8">
    <source>
        <dbReference type="ARBA" id="ARBA00022833"/>
    </source>
</evidence>
<dbReference type="PANTHER" id="PTHR46223">
    <property type="entry name" value="HISTONE-LYSINE N-METHYLTRANSFERASE SUV39H"/>
    <property type="match status" value="1"/>
</dbReference>
<comment type="subcellular location">
    <subcellularLocation>
        <location evidence="1">Chromosome</location>
    </subcellularLocation>
</comment>
<evidence type="ECO:0000313" key="11">
    <source>
        <dbReference type="Proteomes" id="UP000483820"/>
    </source>
</evidence>
<proteinExistence type="predicted"/>
<gene>
    <name evidence="10" type="ORF">GCK72_025462</name>
</gene>
<name>A0A6A5G2R6_CAERE</name>
<evidence type="ECO:0000256" key="1">
    <source>
        <dbReference type="ARBA" id="ARBA00004286"/>
    </source>
</evidence>
<dbReference type="InterPro" id="IPR046341">
    <property type="entry name" value="SET_dom_sf"/>
</dbReference>
<dbReference type="GO" id="GO:0008168">
    <property type="term" value="F:methyltransferase activity"/>
    <property type="evidence" value="ECO:0007669"/>
    <property type="project" value="UniProtKB-KW"/>
</dbReference>
<dbReference type="SUPFAM" id="SSF57903">
    <property type="entry name" value="FYVE/PHD zinc finger"/>
    <property type="match status" value="1"/>
</dbReference>
<evidence type="ECO:0000259" key="9">
    <source>
        <dbReference type="PROSITE" id="PS50280"/>
    </source>
</evidence>
<dbReference type="GO" id="GO:0008270">
    <property type="term" value="F:zinc ion binding"/>
    <property type="evidence" value="ECO:0007669"/>
    <property type="project" value="UniProtKB-KW"/>
</dbReference>
<keyword evidence="6" id="KW-0479">Metal-binding</keyword>
<dbReference type="GeneID" id="9819379"/>
<evidence type="ECO:0000256" key="7">
    <source>
        <dbReference type="ARBA" id="ARBA00022771"/>
    </source>
</evidence>
<dbReference type="SUPFAM" id="SSF82199">
    <property type="entry name" value="SET domain"/>
    <property type="match status" value="1"/>
</dbReference>
<dbReference type="InterPro" id="IPR050973">
    <property type="entry name" value="H3K9_Histone-Lys_N-MTase"/>
</dbReference>
<accession>A0A6A5G2R6</accession>
<keyword evidence="7" id="KW-0863">Zinc-finger</keyword>
<keyword evidence="4" id="KW-0808">Transferase</keyword>
<sequence>MDRNNVVNPSKNSQRYQNTKPYEMNHNVCTDHPSRPVDEICCYCGKDEGKHREDFENQKQRPKIEDVLIRCGHGSEDNGTHCNHRMHLSCATFAKPMMNFNTQYLSLKQNNNALWCPNHFCEICFGEGFQQTASCGELLHDTETIRAFHTNCRPIGSKMLGRSKIELAKRPTNYTGDHMKFCGLCGKSGGKLQKCKSCIQSFHLRCHQTTSSSHDRLTTCRDCIFDVQIRANEKTFLLDQGVLEVVTTCKDSEANLPEGVVSVLSDRQRRPITVQRNCLYTPPQEICHTVFQSWKQLYKDHKDLPAVSEFLQNLHEYWPAVQKPQKKVIESYDLHQSFVKFLKRNKQEIPDFKPKPAEVNKLVKIKHFGRKGYGVVAKKTIKPGDEIGTYYGEVITIDERERRRSLSIISKDKEAKQYCFEAKIDYTVVNGAKRCNYKEDVIIDSSCYQNETAILNSSCNPNCVADVEIIDMGDFGFHAVTIIAKTEIKRGTELTIDYRWKEFICYCGDKCKNPPTPLEWFQPL</sequence>
<dbReference type="SMART" id="SM00317">
    <property type="entry name" value="SET"/>
    <property type="match status" value="1"/>
</dbReference>
<dbReference type="GO" id="GO:0005694">
    <property type="term" value="C:chromosome"/>
    <property type="evidence" value="ECO:0007669"/>
    <property type="project" value="UniProtKB-SubCell"/>
</dbReference>
<evidence type="ECO:0000256" key="6">
    <source>
        <dbReference type="ARBA" id="ARBA00022723"/>
    </source>
</evidence>
<keyword evidence="5" id="KW-0949">S-adenosyl-L-methionine</keyword>
<evidence type="ECO:0000256" key="3">
    <source>
        <dbReference type="ARBA" id="ARBA00022603"/>
    </source>
</evidence>
<dbReference type="KEGG" id="crq:GCK72_025462"/>
<evidence type="ECO:0000256" key="4">
    <source>
        <dbReference type="ARBA" id="ARBA00022679"/>
    </source>
</evidence>
<dbReference type="Proteomes" id="UP000483820">
    <property type="component" value="Chromosome X"/>
</dbReference>
<reference evidence="10 11" key="1">
    <citation type="submission" date="2019-12" db="EMBL/GenBank/DDBJ databases">
        <title>Chromosome-level assembly of the Caenorhabditis remanei genome.</title>
        <authorList>
            <person name="Teterina A.A."/>
            <person name="Willis J.H."/>
            <person name="Phillips P.C."/>
        </authorList>
    </citation>
    <scope>NUCLEOTIDE SEQUENCE [LARGE SCALE GENOMIC DNA]</scope>
    <source>
        <strain evidence="10 11">PX506</strain>
        <tissue evidence="10">Whole organism</tissue>
    </source>
</reference>
<dbReference type="GO" id="GO:0032259">
    <property type="term" value="P:methylation"/>
    <property type="evidence" value="ECO:0007669"/>
    <property type="project" value="UniProtKB-KW"/>
</dbReference>
<dbReference type="Pfam" id="PF00856">
    <property type="entry name" value="SET"/>
    <property type="match status" value="1"/>
</dbReference>
<keyword evidence="3" id="KW-0489">Methyltransferase</keyword>
<protein>
    <recommendedName>
        <fullName evidence="9">SET domain-containing protein</fullName>
    </recommendedName>
</protein>
<keyword evidence="8" id="KW-0862">Zinc</keyword>
<dbReference type="PANTHER" id="PTHR46223:SF3">
    <property type="entry name" value="HISTONE-LYSINE N-METHYLTRANSFERASE SET-23"/>
    <property type="match status" value="1"/>
</dbReference>
<dbReference type="CTD" id="9819379"/>
<feature type="domain" description="SET" evidence="9">
    <location>
        <begin position="355"/>
        <end position="499"/>
    </location>
</feature>
<dbReference type="RefSeq" id="XP_003103674.2">
    <property type="nucleotide sequence ID" value="XM_003103626.2"/>
</dbReference>
<dbReference type="InterPro" id="IPR011011">
    <property type="entry name" value="Znf_FYVE_PHD"/>
</dbReference>
<evidence type="ECO:0000256" key="2">
    <source>
        <dbReference type="ARBA" id="ARBA00022454"/>
    </source>
</evidence>
<dbReference type="Gene3D" id="3.30.40.10">
    <property type="entry name" value="Zinc/RING finger domain, C3HC4 (zinc finger)"/>
    <property type="match status" value="1"/>
</dbReference>
<organism evidence="10 11">
    <name type="scientific">Caenorhabditis remanei</name>
    <name type="common">Caenorhabditis vulgaris</name>
    <dbReference type="NCBI Taxonomy" id="31234"/>
    <lineage>
        <taxon>Eukaryota</taxon>
        <taxon>Metazoa</taxon>
        <taxon>Ecdysozoa</taxon>
        <taxon>Nematoda</taxon>
        <taxon>Chromadorea</taxon>
        <taxon>Rhabditida</taxon>
        <taxon>Rhabditina</taxon>
        <taxon>Rhabditomorpha</taxon>
        <taxon>Rhabditoidea</taxon>
        <taxon>Rhabditidae</taxon>
        <taxon>Peloderinae</taxon>
        <taxon>Caenorhabditis</taxon>
    </lineage>
</organism>
<dbReference type="SMART" id="SM00249">
    <property type="entry name" value="PHD"/>
    <property type="match status" value="2"/>
</dbReference>
<comment type="caution">
    <text evidence="10">The sequence shown here is derived from an EMBL/GenBank/DDBJ whole genome shotgun (WGS) entry which is preliminary data.</text>
</comment>
<evidence type="ECO:0000256" key="5">
    <source>
        <dbReference type="ARBA" id="ARBA00022691"/>
    </source>
</evidence>
<dbReference type="EMBL" id="WUAV01000006">
    <property type="protein sequence ID" value="KAF1748995.1"/>
    <property type="molecule type" value="Genomic_DNA"/>
</dbReference>
<keyword evidence="2" id="KW-0158">Chromosome</keyword>
<dbReference type="PROSITE" id="PS50280">
    <property type="entry name" value="SET"/>
    <property type="match status" value="1"/>
</dbReference>
<dbReference type="Gene3D" id="2.170.270.10">
    <property type="entry name" value="SET domain"/>
    <property type="match status" value="1"/>
</dbReference>
<dbReference type="InterPro" id="IPR001965">
    <property type="entry name" value="Znf_PHD"/>
</dbReference>
<evidence type="ECO:0000313" key="10">
    <source>
        <dbReference type="EMBL" id="KAF1748995.1"/>
    </source>
</evidence>